<organism evidence="1 2">
    <name type="scientific">Brachionus plicatilis</name>
    <name type="common">Marine rotifer</name>
    <name type="synonym">Brachionus muelleri</name>
    <dbReference type="NCBI Taxonomy" id="10195"/>
    <lineage>
        <taxon>Eukaryota</taxon>
        <taxon>Metazoa</taxon>
        <taxon>Spiralia</taxon>
        <taxon>Gnathifera</taxon>
        <taxon>Rotifera</taxon>
        <taxon>Eurotatoria</taxon>
        <taxon>Monogononta</taxon>
        <taxon>Pseudotrocha</taxon>
        <taxon>Ploima</taxon>
        <taxon>Brachionidae</taxon>
        <taxon>Brachionus</taxon>
    </lineage>
</organism>
<evidence type="ECO:0000313" key="2">
    <source>
        <dbReference type="Proteomes" id="UP000276133"/>
    </source>
</evidence>
<dbReference type="Proteomes" id="UP000276133">
    <property type="component" value="Unassembled WGS sequence"/>
</dbReference>
<proteinExistence type="predicted"/>
<keyword evidence="2" id="KW-1185">Reference proteome</keyword>
<evidence type="ECO:0000313" key="1">
    <source>
        <dbReference type="EMBL" id="RMZ93765.1"/>
    </source>
</evidence>
<gene>
    <name evidence="1" type="ORF">BpHYR1_023023</name>
</gene>
<sequence length="84" mass="9800">MIIENIILVDIDEGSNLLLAHISIKHSIGSLTAKIPNFDQPKAYHKENTFCYDLRSTEKGFTRDRTRRHLSINREIYIKNVPIY</sequence>
<dbReference type="AlphaFoldDB" id="A0A3M7P3X2"/>
<dbReference type="EMBL" id="REGN01013569">
    <property type="protein sequence ID" value="RMZ93765.1"/>
    <property type="molecule type" value="Genomic_DNA"/>
</dbReference>
<reference evidence="1 2" key="1">
    <citation type="journal article" date="2018" name="Sci. Rep.">
        <title>Genomic signatures of local adaptation to the degree of environmental predictability in rotifers.</title>
        <authorList>
            <person name="Franch-Gras L."/>
            <person name="Hahn C."/>
            <person name="Garcia-Roger E.M."/>
            <person name="Carmona M.J."/>
            <person name="Serra M."/>
            <person name="Gomez A."/>
        </authorList>
    </citation>
    <scope>NUCLEOTIDE SEQUENCE [LARGE SCALE GENOMIC DNA]</scope>
    <source>
        <strain evidence="1">HYR1</strain>
    </source>
</reference>
<name>A0A3M7P3X2_BRAPC</name>
<protein>
    <submittedName>
        <fullName evidence="1">Uncharacterized protein</fullName>
    </submittedName>
</protein>
<comment type="caution">
    <text evidence="1">The sequence shown here is derived from an EMBL/GenBank/DDBJ whole genome shotgun (WGS) entry which is preliminary data.</text>
</comment>
<accession>A0A3M7P3X2</accession>